<dbReference type="GO" id="GO:0048039">
    <property type="term" value="F:ubiquinone binding"/>
    <property type="evidence" value="ECO:0007669"/>
    <property type="project" value="InterPro"/>
</dbReference>
<dbReference type="RefSeq" id="WP_138986312.1">
    <property type="nucleotide sequence ID" value="NZ_CP043869.1"/>
</dbReference>
<comment type="similarity">
    <text evidence="1">Belongs to the ribosome association toxin RatA family.</text>
</comment>
<dbReference type="AlphaFoldDB" id="A0A5P1R7M9"/>
<dbReference type="EMBL" id="CP043869">
    <property type="protein sequence ID" value="QEQ95608.1"/>
    <property type="molecule type" value="Genomic_DNA"/>
</dbReference>
<protein>
    <submittedName>
        <fullName evidence="4">Type II toxin-antitoxin system RatA family toxin</fullName>
    </submittedName>
</protein>
<name>A0A5P1R7M9_9GAMM</name>
<keyword evidence="5" id="KW-1185">Reference proteome</keyword>
<accession>A0A5P1R7M9</accession>
<evidence type="ECO:0000256" key="1">
    <source>
        <dbReference type="ARBA" id="ARBA00008918"/>
    </source>
</evidence>
<proteinExistence type="inferred from homology"/>
<keyword evidence="2" id="KW-1277">Toxin-antitoxin system</keyword>
<evidence type="ECO:0000259" key="3">
    <source>
        <dbReference type="Pfam" id="PF03364"/>
    </source>
</evidence>
<dbReference type="Pfam" id="PF03364">
    <property type="entry name" value="Polyketide_cyc"/>
    <property type="match status" value="1"/>
</dbReference>
<evidence type="ECO:0000256" key="2">
    <source>
        <dbReference type="ARBA" id="ARBA00022649"/>
    </source>
</evidence>
<dbReference type="OrthoDB" id="9804759at2"/>
<dbReference type="PANTHER" id="PTHR12901">
    <property type="entry name" value="SPERM PROTEIN HOMOLOG"/>
    <property type="match status" value="1"/>
</dbReference>
<feature type="domain" description="Coenzyme Q-binding protein COQ10 START" evidence="3">
    <location>
        <begin position="12"/>
        <end position="134"/>
    </location>
</feature>
<dbReference type="InterPro" id="IPR023393">
    <property type="entry name" value="START-like_dom_sf"/>
</dbReference>
<evidence type="ECO:0000313" key="4">
    <source>
        <dbReference type="EMBL" id="QEQ95608.1"/>
    </source>
</evidence>
<dbReference type="InterPro" id="IPR044996">
    <property type="entry name" value="COQ10-like"/>
</dbReference>
<dbReference type="KEGG" id="ncu:F0U83_02205"/>
<evidence type="ECO:0000313" key="5">
    <source>
        <dbReference type="Proteomes" id="UP000324760"/>
    </source>
</evidence>
<gene>
    <name evidence="4" type="ORF">F0U83_02205</name>
</gene>
<dbReference type="CDD" id="cd07813">
    <property type="entry name" value="COQ10p_like"/>
    <property type="match status" value="1"/>
</dbReference>
<dbReference type="SUPFAM" id="SSF55961">
    <property type="entry name" value="Bet v1-like"/>
    <property type="match status" value="1"/>
</dbReference>
<reference evidence="4 5" key="1">
    <citation type="journal article" date="2019" name="Biochem. Eng. J.">
        <title>Metabolic engineering of the marine bacteria Neptunomonas concharum for the production of acetoin and meso-2,3-butanediol from acetate.</title>
        <authorList>
            <person name="Li W."/>
            <person name="Pu N."/>
            <person name="Liu C.-X."/>
            <person name="Yuan Q.-P."/>
            <person name="Li Z.-J."/>
        </authorList>
    </citation>
    <scope>NUCLEOTIDE SEQUENCE [LARGE SCALE GENOMIC DNA]</scope>
    <source>
        <strain evidence="4 5">JCM17730</strain>
    </source>
</reference>
<dbReference type="Gene3D" id="3.30.530.20">
    <property type="match status" value="1"/>
</dbReference>
<dbReference type="PANTHER" id="PTHR12901:SF10">
    <property type="entry name" value="COENZYME Q-BINDING PROTEIN COQ10, MITOCHONDRIAL"/>
    <property type="match status" value="1"/>
</dbReference>
<dbReference type="Proteomes" id="UP000324760">
    <property type="component" value="Chromosome"/>
</dbReference>
<dbReference type="InterPro" id="IPR005031">
    <property type="entry name" value="COQ10_START"/>
</dbReference>
<dbReference type="GO" id="GO:0045333">
    <property type="term" value="P:cellular respiration"/>
    <property type="evidence" value="ECO:0007669"/>
    <property type="project" value="InterPro"/>
</dbReference>
<organism evidence="4 5">
    <name type="scientific">Neptunomonas concharum</name>
    <dbReference type="NCBI Taxonomy" id="1031538"/>
    <lineage>
        <taxon>Bacteria</taxon>
        <taxon>Pseudomonadati</taxon>
        <taxon>Pseudomonadota</taxon>
        <taxon>Gammaproteobacteria</taxon>
        <taxon>Oceanospirillales</taxon>
        <taxon>Oceanospirillaceae</taxon>
        <taxon>Neptunomonas</taxon>
    </lineage>
</organism>
<sequence>MTQVNRSALVLHSAQQMFDIVNDVKAYPDFLPWCASTELLCEDDQSMEATLHLAKAGLKYSFTTLNRLSRPDRIEIELVEGPFSRLTGVWTFEALNSEACKVSLDLVFEFSGKLTGMAMSKVFNQVATTLVDAFVQRAERVYG</sequence>